<evidence type="ECO:0000259" key="1">
    <source>
        <dbReference type="Pfam" id="PF08241"/>
    </source>
</evidence>
<name>A0A6J6DAT6_9ZZZZ</name>
<dbReference type="AlphaFoldDB" id="A0A6J6DAT6"/>
<proteinExistence type="predicted"/>
<gene>
    <name evidence="2" type="ORF">UFOPK1603_00445</name>
</gene>
<dbReference type="Gene3D" id="3.40.50.150">
    <property type="entry name" value="Vaccinia Virus protein VP39"/>
    <property type="match status" value="1"/>
</dbReference>
<dbReference type="InterPro" id="IPR013216">
    <property type="entry name" value="Methyltransf_11"/>
</dbReference>
<dbReference type="GO" id="GO:0008757">
    <property type="term" value="F:S-adenosylmethionine-dependent methyltransferase activity"/>
    <property type="evidence" value="ECO:0007669"/>
    <property type="project" value="InterPro"/>
</dbReference>
<dbReference type="EMBL" id="CAEZTG010000027">
    <property type="protein sequence ID" value="CAB4559423.1"/>
    <property type="molecule type" value="Genomic_DNA"/>
</dbReference>
<dbReference type="InterPro" id="IPR029063">
    <property type="entry name" value="SAM-dependent_MTases_sf"/>
</dbReference>
<dbReference type="SUPFAM" id="SSF53335">
    <property type="entry name" value="S-adenosyl-L-methionine-dependent methyltransferases"/>
    <property type="match status" value="1"/>
</dbReference>
<dbReference type="Pfam" id="PF08241">
    <property type="entry name" value="Methyltransf_11"/>
    <property type="match status" value="1"/>
</dbReference>
<evidence type="ECO:0000313" key="2">
    <source>
        <dbReference type="EMBL" id="CAB4559423.1"/>
    </source>
</evidence>
<feature type="domain" description="Methyltransferase type 11" evidence="1">
    <location>
        <begin position="136"/>
        <end position="175"/>
    </location>
</feature>
<organism evidence="2">
    <name type="scientific">freshwater metagenome</name>
    <dbReference type="NCBI Taxonomy" id="449393"/>
    <lineage>
        <taxon>unclassified sequences</taxon>
        <taxon>metagenomes</taxon>
        <taxon>ecological metagenomes</taxon>
    </lineage>
</organism>
<accession>A0A6J6DAT6</accession>
<reference evidence="2" key="1">
    <citation type="submission" date="2020-05" db="EMBL/GenBank/DDBJ databases">
        <authorList>
            <person name="Chiriac C."/>
            <person name="Salcher M."/>
            <person name="Ghai R."/>
            <person name="Kavagutti S V."/>
        </authorList>
    </citation>
    <scope>NUCLEOTIDE SEQUENCE</scope>
</reference>
<sequence>MKRRKRPEGDSVDIFDEAAYLLANPDVAQAVANGSMPSGAHHFAIAGKFEGRPLSPSQSRNAIVRAELDLNGRGIELGPLDKPIMAKRDGYQVEIVDYLDTDSLRAQYGHELHVGVDVSLIEEVDHVSRGETLTELIGKEGAYEWVVASHVIEHIPDVVSFLQDVERVLSPSGRLGMVVPDKRFCFDFYGELSTSGQIVDAFVEKRTKPTLGQVVDYFSRTSHVNGAIAWGQARGVVPDLMYSGDLVRDGYQRSVDGDDFGGEIHCWRFTPESFRLIIADLRALGLTSLGIVAEHETIGIEFFVTLGRSDELEPSIEQRRSMLEEVQHSDLPRRS</sequence>
<protein>
    <submittedName>
        <fullName evidence="2">Unannotated protein</fullName>
    </submittedName>
</protein>